<reference evidence="1" key="1">
    <citation type="submission" date="2019-03" db="EMBL/GenBank/DDBJ databases">
        <authorList>
            <person name="Mank J."/>
            <person name="Almeida P."/>
        </authorList>
    </citation>
    <scope>NUCLEOTIDE SEQUENCE</scope>
    <source>
        <strain evidence="1">78183</strain>
    </source>
</reference>
<dbReference type="EMBL" id="CAADRP010002307">
    <property type="protein sequence ID" value="VFU65874.1"/>
    <property type="molecule type" value="Genomic_DNA"/>
</dbReference>
<protein>
    <submittedName>
        <fullName evidence="1">Uncharacterized protein</fullName>
    </submittedName>
</protein>
<organism evidence="1">
    <name type="scientific">Salix viminalis</name>
    <name type="common">Common osier</name>
    <name type="synonym">Basket willow</name>
    <dbReference type="NCBI Taxonomy" id="40686"/>
    <lineage>
        <taxon>Eukaryota</taxon>
        <taxon>Viridiplantae</taxon>
        <taxon>Streptophyta</taxon>
        <taxon>Embryophyta</taxon>
        <taxon>Tracheophyta</taxon>
        <taxon>Spermatophyta</taxon>
        <taxon>Magnoliopsida</taxon>
        <taxon>eudicotyledons</taxon>
        <taxon>Gunneridae</taxon>
        <taxon>Pentapetalae</taxon>
        <taxon>rosids</taxon>
        <taxon>fabids</taxon>
        <taxon>Malpighiales</taxon>
        <taxon>Salicaceae</taxon>
        <taxon>Saliceae</taxon>
        <taxon>Salix</taxon>
    </lineage>
</organism>
<accession>A0A6N2NFN3</accession>
<evidence type="ECO:0000313" key="1">
    <source>
        <dbReference type="EMBL" id="VFU65874.1"/>
    </source>
</evidence>
<sequence>MNIQSTRRSPPSIQNSQIYTLRWVNIVGDERLLGVAPFSGSSAGSAAAVLVKAFRTKNANIGERSSVPPSGGMIPRNMFKYGSHKRPTYVKKKVPPLPSTKMQNADYSYQGWFLPQDLAVMVAVTNATFDLQSRVGYLRGLTMAGGELGNQVKTSLATNRVLYIFKKLRTPLANTNPVIESPGKTAAKL</sequence>
<gene>
    <name evidence="1" type="ORF">SVIM_LOCUS507413</name>
</gene>
<proteinExistence type="predicted"/>
<dbReference type="AlphaFoldDB" id="A0A6N2NFN3"/>
<name>A0A6N2NFN3_SALVM</name>